<dbReference type="EMBL" id="JAMFLX010000001">
    <property type="protein sequence ID" value="MCL6268580.1"/>
    <property type="molecule type" value="Genomic_DNA"/>
</dbReference>
<reference evidence="1 2" key="1">
    <citation type="submission" date="2022-05" db="EMBL/GenBank/DDBJ databases">
        <authorList>
            <person name="Park J.-S."/>
        </authorList>
    </citation>
    <scope>NUCLEOTIDE SEQUENCE [LARGE SCALE GENOMIC DNA]</scope>
    <source>
        <strain evidence="1 2">2012CJ34-2</strain>
    </source>
</reference>
<keyword evidence="2" id="KW-1185">Reference proteome</keyword>
<organism evidence="1 2">
    <name type="scientific">Parendozoicomonas callyspongiae</name>
    <dbReference type="NCBI Taxonomy" id="2942213"/>
    <lineage>
        <taxon>Bacteria</taxon>
        <taxon>Pseudomonadati</taxon>
        <taxon>Pseudomonadota</taxon>
        <taxon>Gammaproteobacteria</taxon>
        <taxon>Oceanospirillales</taxon>
        <taxon>Endozoicomonadaceae</taxon>
        <taxon>Parendozoicomonas</taxon>
    </lineage>
</organism>
<dbReference type="Proteomes" id="UP001203338">
    <property type="component" value="Unassembled WGS sequence"/>
</dbReference>
<gene>
    <name evidence="1" type="ORF">M3P05_01255</name>
</gene>
<accession>A0ABT0PB27</accession>
<protein>
    <submittedName>
        <fullName evidence="1">Uncharacterized protein</fullName>
    </submittedName>
</protein>
<sequence length="271" mass="29616">MKNNIKNYFGCLSLCLATAGVQANGDIHDLMDCTKDILYNRAGGFEVLADLSNSLQYAIENPEDKEQIAQHTNQCRTYHKMFETAVAEEQIAYEESVNNLDTAPAIKKLFHEFINPTYSCSKVGAYWSLALVKLNWAAGAEIAYCSSTLGESWIELRPFADHGVGVGAYLGGGMSYGWDDKVNYTSLPVSITPRASVEVEGAKLVGGKVSSYRQLMPNNFGVGLGIGAKAVANIGAQVNVTVFSFKNNFESMIKVLTLSDLKEREVPEDEI</sequence>
<name>A0ABT0PB27_9GAMM</name>
<evidence type="ECO:0000313" key="1">
    <source>
        <dbReference type="EMBL" id="MCL6268580.1"/>
    </source>
</evidence>
<evidence type="ECO:0000313" key="2">
    <source>
        <dbReference type="Proteomes" id="UP001203338"/>
    </source>
</evidence>
<dbReference type="RefSeq" id="WP_249697412.1">
    <property type="nucleotide sequence ID" value="NZ_JAMFLX010000001.1"/>
</dbReference>
<proteinExistence type="predicted"/>
<comment type="caution">
    <text evidence="1">The sequence shown here is derived from an EMBL/GenBank/DDBJ whole genome shotgun (WGS) entry which is preliminary data.</text>
</comment>